<dbReference type="PANTHER" id="PTHR14269:SF57">
    <property type="entry name" value="SUPERFAMILY HYDROLASE, PUTATIVE (AFU_ORTHOLOGUE AFUA_2G02580)-RELATED"/>
    <property type="match status" value="1"/>
</dbReference>
<dbReference type="AlphaFoldDB" id="A0AAN6V6G8"/>
<dbReference type="Pfam" id="PF13344">
    <property type="entry name" value="Hydrolase_6"/>
    <property type="match status" value="1"/>
</dbReference>
<dbReference type="InterPro" id="IPR050324">
    <property type="entry name" value="CDP-alcohol_PTase-I"/>
</dbReference>
<dbReference type="InterPro" id="IPR006357">
    <property type="entry name" value="HAD-SF_hydro_IIA"/>
</dbReference>
<dbReference type="EMBL" id="MU853566">
    <property type="protein sequence ID" value="KAK4145788.1"/>
    <property type="molecule type" value="Genomic_DNA"/>
</dbReference>
<dbReference type="Proteomes" id="UP001302676">
    <property type="component" value="Unassembled WGS sequence"/>
</dbReference>
<dbReference type="RefSeq" id="XP_062639159.1">
    <property type="nucleotide sequence ID" value="XM_062783231.1"/>
</dbReference>
<gene>
    <name evidence="1" type="ORF">C8A04DRAFT_35597</name>
</gene>
<dbReference type="GO" id="GO:0046474">
    <property type="term" value="P:glycerophospholipid biosynthetic process"/>
    <property type="evidence" value="ECO:0007669"/>
    <property type="project" value="TreeGrafter"/>
</dbReference>
<keyword evidence="2" id="KW-1185">Reference proteome</keyword>
<evidence type="ECO:0000313" key="1">
    <source>
        <dbReference type="EMBL" id="KAK4145788.1"/>
    </source>
</evidence>
<dbReference type="PANTHER" id="PTHR14269">
    <property type="entry name" value="CDP-DIACYLGLYCEROL--GLYCEROL-3-PHOSPHATE 3-PHOSPHATIDYLTRANSFERASE-RELATED"/>
    <property type="match status" value="1"/>
</dbReference>
<dbReference type="Pfam" id="PF13242">
    <property type="entry name" value="Hydrolase_like"/>
    <property type="match status" value="1"/>
</dbReference>
<dbReference type="Gene3D" id="3.40.50.1000">
    <property type="entry name" value="HAD superfamily/HAD-like"/>
    <property type="match status" value="2"/>
</dbReference>
<dbReference type="NCBIfam" id="TIGR01456">
    <property type="entry name" value="CECR5"/>
    <property type="match status" value="1"/>
</dbReference>
<dbReference type="GeneID" id="87819844"/>
<dbReference type="InterPro" id="IPR006353">
    <property type="entry name" value="HAD-SF_hydro_IIA_CECR5"/>
</dbReference>
<accession>A0AAN6V6G8</accession>
<comment type="caution">
    <text evidence="1">The sequence shown here is derived from an EMBL/GenBank/DDBJ whole genome shotgun (WGS) entry which is preliminary data.</text>
</comment>
<dbReference type="GO" id="GO:0005739">
    <property type="term" value="C:mitochondrion"/>
    <property type="evidence" value="ECO:0007669"/>
    <property type="project" value="TreeGrafter"/>
</dbReference>
<protein>
    <submittedName>
        <fullName evidence="1">HAD-like domain-containing protein</fullName>
    </submittedName>
</protein>
<dbReference type="SUPFAM" id="SSF56784">
    <property type="entry name" value="HAD-like"/>
    <property type="match status" value="1"/>
</dbReference>
<dbReference type="NCBIfam" id="TIGR01460">
    <property type="entry name" value="HAD-SF-IIA"/>
    <property type="match status" value="1"/>
</dbReference>
<sequence>MASVIAPLLRRSLRGLATSLPTRARPGRLPPLTTRPKCFQASFSIVVACRPTASASQGKTKRDVRSRRLFNTDVAVGGSGRKPPSFAFAFDIDGVLLHVAKPIPGATEVLKFLNDYNIPFILLTNGGGKHETDRVRDLSERLGVELSTDNFVQSHTPFQELLDGPDGLRDKTVLVTGSDYEKCRAIFKAYGFKNVITPADIYAANPTVFPFQHPSTFTTPTLPLPKPLYNLPPTSNPNPNPTTLPSHLKIDAIFVLNDPRDWALDLQILTDLLLSHNGYVGTYSPRNGNGDPAVLGPNYGWQTDGQPPLYFSNADLLWSAGYHLPRLGQGAFQAALVGLWARLTGGAELKRRCIGKPQGETYRFAERVLGRHRRGVLRVMAAEKTDGVDKEGEAGDNVAALERVYMVGDNPESDIAGANGYESENGTDWVSVLVRTGVWSEGRSGKLEGVFEPKVVVDDVMAAVKWALRKEGEGHVVSTKTAELKANISRCAK</sequence>
<name>A0AAN6V6G8_9PEZI</name>
<dbReference type="InterPro" id="IPR036412">
    <property type="entry name" value="HAD-like_sf"/>
</dbReference>
<organism evidence="1 2">
    <name type="scientific">Dichotomopilus funicola</name>
    <dbReference type="NCBI Taxonomy" id="1934379"/>
    <lineage>
        <taxon>Eukaryota</taxon>
        <taxon>Fungi</taxon>
        <taxon>Dikarya</taxon>
        <taxon>Ascomycota</taxon>
        <taxon>Pezizomycotina</taxon>
        <taxon>Sordariomycetes</taxon>
        <taxon>Sordariomycetidae</taxon>
        <taxon>Sordariales</taxon>
        <taxon>Chaetomiaceae</taxon>
        <taxon>Dichotomopilus</taxon>
    </lineage>
</organism>
<evidence type="ECO:0000313" key="2">
    <source>
        <dbReference type="Proteomes" id="UP001302676"/>
    </source>
</evidence>
<reference evidence="1" key="2">
    <citation type="submission" date="2023-05" db="EMBL/GenBank/DDBJ databases">
        <authorList>
            <consortium name="Lawrence Berkeley National Laboratory"/>
            <person name="Steindorff A."/>
            <person name="Hensen N."/>
            <person name="Bonometti L."/>
            <person name="Westerberg I."/>
            <person name="Brannstrom I.O."/>
            <person name="Guillou S."/>
            <person name="Cros-Aarteil S."/>
            <person name="Calhoun S."/>
            <person name="Haridas S."/>
            <person name="Kuo A."/>
            <person name="Mondo S."/>
            <person name="Pangilinan J."/>
            <person name="Riley R."/>
            <person name="Labutti K."/>
            <person name="Andreopoulos B."/>
            <person name="Lipzen A."/>
            <person name="Chen C."/>
            <person name="Yanf M."/>
            <person name="Daum C."/>
            <person name="Ng V."/>
            <person name="Clum A."/>
            <person name="Ohm R."/>
            <person name="Martin F."/>
            <person name="Silar P."/>
            <person name="Natvig D."/>
            <person name="Lalanne C."/>
            <person name="Gautier V."/>
            <person name="Ament-Velasquez S.L."/>
            <person name="Kruys A."/>
            <person name="Hutchinson M.I."/>
            <person name="Powell A.J."/>
            <person name="Barry K."/>
            <person name="Miller A.N."/>
            <person name="Grigoriev I.V."/>
            <person name="Debuchy R."/>
            <person name="Gladieux P."/>
            <person name="Thoren M.H."/>
            <person name="Johannesson H."/>
        </authorList>
    </citation>
    <scope>NUCLEOTIDE SEQUENCE</scope>
    <source>
        <strain evidence="1">CBS 141.50</strain>
    </source>
</reference>
<proteinExistence type="predicted"/>
<dbReference type="InterPro" id="IPR023214">
    <property type="entry name" value="HAD_sf"/>
</dbReference>
<reference evidence="1" key="1">
    <citation type="journal article" date="2023" name="Mol. Phylogenet. Evol.">
        <title>Genome-scale phylogeny and comparative genomics of the fungal order Sordariales.</title>
        <authorList>
            <person name="Hensen N."/>
            <person name="Bonometti L."/>
            <person name="Westerberg I."/>
            <person name="Brannstrom I.O."/>
            <person name="Guillou S."/>
            <person name="Cros-Aarteil S."/>
            <person name="Calhoun S."/>
            <person name="Haridas S."/>
            <person name="Kuo A."/>
            <person name="Mondo S."/>
            <person name="Pangilinan J."/>
            <person name="Riley R."/>
            <person name="LaButti K."/>
            <person name="Andreopoulos B."/>
            <person name="Lipzen A."/>
            <person name="Chen C."/>
            <person name="Yan M."/>
            <person name="Daum C."/>
            <person name="Ng V."/>
            <person name="Clum A."/>
            <person name="Steindorff A."/>
            <person name="Ohm R.A."/>
            <person name="Martin F."/>
            <person name="Silar P."/>
            <person name="Natvig D.O."/>
            <person name="Lalanne C."/>
            <person name="Gautier V."/>
            <person name="Ament-Velasquez S.L."/>
            <person name="Kruys A."/>
            <person name="Hutchinson M.I."/>
            <person name="Powell A.J."/>
            <person name="Barry K."/>
            <person name="Miller A.N."/>
            <person name="Grigoriev I.V."/>
            <person name="Debuchy R."/>
            <person name="Gladieux P."/>
            <person name="Hiltunen Thoren M."/>
            <person name="Johannesson H."/>
        </authorList>
    </citation>
    <scope>NUCLEOTIDE SEQUENCE</scope>
    <source>
        <strain evidence="1">CBS 141.50</strain>
    </source>
</reference>